<proteinExistence type="predicted"/>
<dbReference type="EMBL" id="GGEC01006777">
    <property type="protein sequence ID" value="MBW87260.1"/>
    <property type="molecule type" value="Transcribed_RNA"/>
</dbReference>
<organism evidence="1">
    <name type="scientific">Rhizophora mucronata</name>
    <name type="common">Asiatic mangrove</name>
    <dbReference type="NCBI Taxonomy" id="61149"/>
    <lineage>
        <taxon>Eukaryota</taxon>
        <taxon>Viridiplantae</taxon>
        <taxon>Streptophyta</taxon>
        <taxon>Embryophyta</taxon>
        <taxon>Tracheophyta</taxon>
        <taxon>Spermatophyta</taxon>
        <taxon>Magnoliopsida</taxon>
        <taxon>eudicotyledons</taxon>
        <taxon>Gunneridae</taxon>
        <taxon>Pentapetalae</taxon>
        <taxon>rosids</taxon>
        <taxon>fabids</taxon>
        <taxon>Malpighiales</taxon>
        <taxon>Rhizophoraceae</taxon>
        <taxon>Rhizophora</taxon>
    </lineage>
</organism>
<dbReference type="AlphaFoldDB" id="A0A2P2J1D4"/>
<evidence type="ECO:0000313" key="1">
    <source>
        <dbReference type="EMBL" id="MBW87260.1"/>
    </source>
</evidence>
<protein>
    <submittedName>
        <fullName evidence="1">Uncharacterized protein</fullName>
    </submittedName>
</protein>
<reference evidence="1" key="1">
    <citation type="submission" date="2018-02" db="EMBL/GenBank/DDBJ databases">
        <title>Rhizophora mucronata_Transcriptome.</title>
        <authorList>
            <person name="Meera S.P."/>
            <person name="Sreeshan A."/>
            <person name="Augustine A."/>
        </authorList>
    </citation>
    <scope>NUCLEOTIDE SEQUENCE</scope>
    <source>
        <tissue evidence="1">Leaf</tissue>
    </source>
</reference>
<sequence length="33" mass="3843">MAPSNTFVHDFSSNMEANTYGCILFYFQHKQIT</sequence>
<accession>A0A2P2J1D4</accession>
<name>A0A2P2J1D4_RHIMU</name>